<dbReference type="EMBL" id="DSKI01000515">
    <property type="protein sequence ID" value="HEB44010.1"/>
    <property type="molecule type" value="Genomic_DNA"/>
</dbReference>
<keyword evidence="1 4" id="KW-0436">Ligase</keyword>
<feature type="domain" description="AMP-dependent synthetase/ligase" evidence="2">
    <location>
        <begin position="17"/>
        <end position="380"/>
    </location>
</feature>
<name>A0A7C1P1P5_9HYPH</name>
<evidence type="ECO:0000256" key="1">
    <source>
        <dbReference type="ARBA" id="ARBA00022598"/>
    </source>
</evidence>
<organism evidence="4">
    <name type="scientific">Agrobacterium albertimagni</name>
    <dbReference type="NCBI Taxonomy" id="147266"/>
    <lineage>
        <taxon>Bacteria</taxon>
        <taxon>Pseudomonadati</taxon>
        <taxon>Pseudomonadota</taxon>
        <taxon>Alphaproteobacteria</taxon>
        <taxon>Hyphomicrobiales</taxon>
        <taxon>Rhizobiaceae</taxon>
        <taxon>Rhizobium/Agrobacterium group</taxon>
        <taxon>Agrobacterium</taxon>
    </lineage>
</organism>
<feature type="domain" description="AMP-binding enzyme C-terminal" evidence="3">
    <location>
        <begin position="430"/>
        <end position="508"/>
    </location>
</feature>
<dbReference type="Gene3D" id="3.40.50.980">
    <property type="match status" value="1"/>
</dbReference>
<comment type="caution">
    <text evidence="4">The sequence shown here is derived from an EMBL/GenBank/DDBJ whole genome shotgun (WGS) entry which is preliminary data.</text>
</comment>
<reference evidence="4" key="1">
    <citation type="journal article" date="2020" name="mSystems">
        <title>Genome- and Community-Level Interaction Insights into Carbon Utilization and Element Cycling Functions of Hydrothermarchaeota in Hydrothermal Sediment.</title>
        <authorList>
            <person name="Zhou Z."/>
            <person name="Liu Y."/>
            <person name="Xu W."/>
            <person name="Pan J."/>
            <person name="Luo Z.H."/>
            <person name="Li M."/>
        </authorList>
    </citation>
    <scope>NUCLEOTIDE SEQUENCE [LARGE SCALE GENOMIC DNA]</scope>
    <source>
        <strain evidence="4">SpSt-243</strain>
    </source>
</reference>
<sequence>MGVFVPREFNAAEYFLDRLARQHPQRVAICGEPVAVRYGELAGLANRFGNTLRAAGCRPGDRVLIVLPDSAEFVAAFFGAVKVGAIAVPVNPFTRAGDYAYYLSDCAPRVAVVHAVALAEFQQALQTAQPALLIVVGASPPAGYDRPAVTWETLLREASDQLAVHHTAATDAAFFLYTSGSGGAPKAAIHQHKDMLVTTESFARGVLGLHTGDITFSVSKLFFAYGLGNALYFPFSVGATTILFPGRPEPARIFEVVKRYRPTLFFSVPTSYSQCLAAADDEEADFSSVRLCVSAGEALPRALYERWLERFGVEILDGIGSTEVLHIFISNRPGAVRPGSSGQIVPGYEARILDEEGRPVPVREIGNLFIKGDSTCAYYWNKHDKTKETILGEWIRTGDKYWVDEDGYYWYAGRTDDMLKVGGQWVSPVEIENTLIEHPAVLEAGVVGATDADGLTKPRAFVVLRPGYTPSPELAEELKDFVKSRIAPFKYPRWVEFVAELPKTATGKTQRFRLRQVALTQEER</sequence>
<dbReference type="Gene3D" id="3.40.50.12820">
    <property type="match status" value="1"/>
</dbReference>
<dbReference type="GO" id="GO:0044550">
    <property type="term" value="P:secondary metabolite biosynthetic process"/>
    <property type="evidence" value="ECO:0007669"/>
    <property type="project" value="TreeGrafter"/>
</dbReference>
<dbReference type="Gene3D" id="3.30.300.30">
    <property type="match status" value="1"/>
</dbReference>
<dbReference type="InterPro" id="IPR011957">
    <property type="entry name" value="Benz_CoA_lig"/>
</dbReference>
<dbReference type="GO" id="GO:0016878">
    <property type="term" value="F:acid-thiol ligase activity"/>
    <property type="evidence" value="ECO:0007669"/>
    <property type="project" value="TreeGrafter"/>
</dbReference>
<dbReference type="Pfam" id="PF13193">
    <property type="entry name" value="AMP-binding_C"/>
    <property type="match status" value="1"/>
</dbReference>
<dbReference type="InterPro" id="IPR045851">
    <property type="entry name" value="AMP-bd_C_sf"/>
</dbReference>
<dbReference type="PANTHER" id="PTHR43352">
    <property type="entry name" value="ACETYL-COA SYNTHETASE"/>
    <property type="match status" value="1"/>
</dbReference>
<dbReference type="GO" id="GO:0005524">
    <property type="term" value="F:ATP binding"/>
    <property type="evidence" value="ECO:0007669"/>
    <property type="project" value="InterPro"/>
</dbReference>
<dbReference type="Pfam" id="PF00501">
    <property type="entry name" value="AMP-binding"/>
    <property type="match status" value="1"/>
</dbReference>
<dbReference type="InterPro" id="IPR000873">
    <property type="entry name" value="AMP-dep_synth/lig_dom"/>
</dbReference>
<dbReference type="GO" id="GO:0016405">
    <property type="term" value="F:CoA-ligase activity"/>
    <property type="evidence" value="ECO:0007669"/>
    <property type="project" value="InterPro"/>
</dbReference>
<dbReference type="Gene3D" id="2.30.38.10">
    <property type="entry name" value="Luciferase, Domain 3"/>
    <property type="match status" value="1"/>
</dbReference>
<dbReference type="SUPFAM" id="SSF56801">
    <property type="entry name" value="Acetyl-CoA synthetase-like"/>
    <property type="match status" value="1"/>
</dbReference>
<dbReference type="InterPro" id="IPR025110">
    <property type="entry name" value="AMP-bd_C"/>
</dbReference>
<dbReference type="PANTHER" id="PTHR43352:SF1">
    <property type="entry name" value="ANTHRANILATE--COA LIGASE"/>
    <property type="match status" value="1"/>
</dbReference>
<gene>
    <name evidence="4" type="ORF">ENP70_10000</name>
</gene>
<protein>
    <submittedName>
        <fullName evidence="4">Benzoate-CoA ligase family protein</fullName>
    </submittedName>
</protein>
<dbReference type="AlphaFoldDB" id="A0A7C1P1P5"/>
<accession>A0A7C1P1P5</accession>
<proteinExistence type="predicted"/>
<dbReference type="NCBIfam" id="TIGR02262">
    <property type="entry name" value="benz_CoA_lig"/>
    <property type="match status" value="1"/>
</dbReference>
<evidence type="ECO:0000259" key="2">
    <source>
        <dbReference type="Pfam" id="PF00501"/>
    </source>
</evidence>
<evidence type="ECO:0000259" key="3">
    <source>
        <dbReference type="Pfam" id="PF13193"/>
    </source>
</evidence>
<evidence type="ECO:0000313" key="4">
    <source>
        <dbReference type="EMBL" id="HEB44010.1"/>
    </source>
</evidence>